<dbReference type="AlphaFoldDB" id="A0A1H6JXR9"/>
<dbReference type="EMBL" id="FNWV01000006">
    <property type="protein sequence ID" value="SEH64151.1"/>
    <property type="molecule type" value="Genomic_DNA"/>
</dbReference>
<dbReference type="Proteomes" id="UP000183190">
    <property type="component" value="Unassembled WGS sequence"/>
</dbReference>
<proteinExistence type="predicted"/>
<evidence type="ECO:0000313" key="3">
    <source>
        <dbReference type="Proteomes" id="UP000183190"/>
    </source>
</evidence>
<sequence length="412" mass="44378">MQIKTATLPFDIATKGSSIRNEAMINSENDDYVTGIIGSSHGEYAEGTSETLTAQSGTSGEYFTGDSLCLRFTPVDDPDTNDVNEADDPPDIAPGSNGKLELNVIPKVDTAISVKLSLNIVAFAEVEKKDVNGEVIYKMNGDTYALDAKGNKIPETEIIEITDTESFASAVTDKTGNTSAANSAAEYVSAADYLRGHILFFGGAGDTTNAAESSRYYYTTPYTSRDAASQIYFTFNVPANNKGKAVEVPIYWMWTNIFGQVALPDNISGKRNGYPSRLPIASYLTGVTIYGKDGADEGTDDDVIFPRPDTSAISADDLSTSEESDIYSVTVNKDLLKTNSDGRYVIPIKFSVKTGNSLFKNTEDNGLEYSNYKVTVSAVMCSAVDGTGSLNVSYDDDHIIYTNARILTSVVE</sequence>
<name>A0A1H6JXR9_RUMFL</name>
<organism evidence="2 3">
    <name type="scientific">Ruminococcus flavefaciens</name>
    <dbReference type="NCBI Taxonomy" id="1265"/>
    <lineage>
        <taxon>Bacteria</taxon>
        <taxon>Bacillati</taxon>
        <taxon>Bacillota</taxon>
        <taxon>Clostridia</taxon>
        <taxon>Eubacteriales</taxon>
        <taxon>Oscillospiraceae</taxon>
        <taxon>Ruminococcus</taxon>
    </lineage>
</organism>
<feature type="compositionally biased region" description="Acidic residues" evidence="1">
    <location>
        <begin position="76"/>
        <end position="90"/>
    </location>
</feature>
<accession>A0A1H6JXR9</accession>
<protein>
    <submittedName>
        <fullName evidence="2">Uncharacterized protein</fullName>
    </submittedName>
</protein>
<gene>
    <name evidence="2" type="ORF">SAMN02910265_01870</name>
</gene>
<feature type="region of interest" description="Disordered" evidence="1">
    <location>
        <begin position="76"/>
        <end position="97"/>
    </location>
</feature>
<reference evidence="2 3" key="1">
    <citation type="submission" date="2016-10" db="EMBL/GenBank/DDBJ databases">
        <authorList>
            <person name="de Groot N.N."/>
        </authorList>
    </citation>
    <scope>NUCLEOTIDE SEQUENCE [LARGE SCALE GENOMIC DNA]</scope>
    <source>
        <strain evidence="2 3">YAD2003</strain>
    </source>
</reference>
<evidence type="ECO:0000313" key="2">
    <source>
        <dbReference type="EMBL" id="SEH64151.1"/>
    </source>
</evidence>
<evidence type="ECO:0000256" key="1">
    <source>
        <dbReference type="SAM" id="MobiDB-lite"/>
    </source>
</evidence>